<keyword evidence="3" id="KW-1185">Reference proteome</keyword>
<organism evidence="2 3">
    <name type="scientific">Paeniglutamicibacter cryotolerans</name>
    <dbReference type="NCBI Taxonomy" id="670079"/>
    <lineage>
        <taxon>Bacteria</taxon>
        <taxon>Bacillati</taxon>
        <taxon>Actinomycetota</taxon>
        <taxon>Actinomycetes</taxon>
        <taxon>Micrococcales</taxon>
        <taxon>Micrococcaceae</taxon>
        <taxon>Paeniglutamicibacter</taxon>
    </lineage>
</organism>
<dbReference type="InterPro" id="IPR024775">
    <property type="entry name" value="DinB-like"/>
</dbReference>
<evidence type="ECO:0000313" key="2">
    <source>
        <dbReference type="EMBL" id="MBB2995819.1"/>
    </source>
</evidence>
<dbReference type="Pfam" id="PF12867">
    <property type="entry name" value="DinB_2"/>
    <property type="match status" value="1"/>
</dbReference>
<accession>A0A839QI11</accession>
<name>A0A839QI11_9MICC</name>
<proteinExistence type="predicted"/>
<evidence type="ECO:0000313" key="3">
    <source>
        <dbReference type="Proteomes" id="UP000523000"/>
    </source>
</evidence>
<dbReference type="SUPFAM" id="SSF109854">
    <property type="entry name" value="DinB/YfiT-like putative metalloenzymes"/>
    <property type="match status" value="1"/>
</dbReference>
<dbReference type="Gene3D" id="1.20.120.450">
    <property type="entry name" value="dinb family like domain"/>
    <property type="match status" value="1"/>
</dbReference>
<dbReference type="EMBL" id="JACHVS010000001">
    <property type="protein sequence ID" value="MBB2995819.1"/>
    <property type="molecule type" value="Genomic_DNA"/>
</dbReference>
<gene>
    <name evidence="2" type="ORF">E9229_002010</name>
</gene>
<sequence>MSHPKILHAADWRWAIDRRCAECGTDASRLDLPTLAGLFRGSAPRFALALSAPGIKVRKDPGRWSVLEYCSHVRDLLSVTTGRIELMLEQDSPVFDDWNQDAAATHYETADPLEVADQLGGEARLLARTLESIDPTDVHRRGRRSDGTGLSILAAARYAWHDVAHHLYDVGA</sequence>
<dbReference type="InterPro" id="IPR034660">
    <property type="entry name" value="DinB/YfiT-like"/>
</dbReference>
<feature type="domain" description="DinB-like" evidence="1">
    <location>
        <begin position="55"/>
        <end position="167"/>
    </location>
</feature>
<evidence type="ECO:0000259" key="1">
    <source>
        <dbReference type="Pfam" id="PF12867"/>
    </source>
</evidence>
<dbReference type="AlphaFoldDB" id="A0A839QI11"/>
<reference evidence="2 3" key="1">
    <citation type="submission" date="2020-08" db="EMBL/GenBank/DDBJ databases">
        <title>Sequencing the genomes of 1000 actinobacteria strains.</title>
        <authorList>
            <person name="Klenk H.-P."/>
        </authorList>
    </citation>
    <scope>NUCLEOTIDE SEQUENCE [LARGE SCALE GENOMIC DNA]</scope>
    <source>
        <strain evidence="2 3">DSM 22826</strain>
    </source>
</reference>
<dbReference type="RefSeq" id="WP_183511016.1">
    <property type="nucleotide sequence ID" value="NZ_BAABGK010000042.1"/>
</dbReference>
<dbReference type="Proteomes" id="UP000523000">
    <property type="component" value="Unassembled WGS sequence"/>
</dbReference>
<comment type="caution">
    <text evidence="2">The sequence shown here is derived from an EMBL/GenBank/DDBJ whole genome shotgun (WGS) entry which is preliminary data.</text>
</comment>
<protein>
    <recommendedName>
        <fullName evidence="1">DinB-like domain-containing protein</fullName>
    </recommendedName>
</protein>